<gene>
    <name evidence="1" type="ORF">JGUZn3_05560</name>
</gene>
<dbReference type="Gene3D" id="3.40.50.300">
    <property type="entry name" value="P-loop containing nucleotide triphosphate hydrolases"/>
    <property type="match status" value="1"/>
</dbReference>
<evidence type="ECO:0000313" key="1">
    <source>
        <dbReference type="EMBL" id="QNT77802.1"/>
    </source>
</evidence>
<accession>A0A7H1NPU2</accession>
<organism evidence="1 2">
    <name type="scientific">Entomobacter blattae</name>
    <dbReference type="NCBI Taxonomy" id="2762277"/>
    <lineage>
        <taxon>Bacteria</taxon>
        <taxon>Pseudomonadati</taxon>
        <taxon>Pseudomonadota</taxon>
        <taxon>Alphaproteobacteria</taxon>
        <taxon>Acetobacterales</taxon>
        <taxon>Acetobacteraceae</taxon>
        <taxon>Entomobacter</taxon>
    </lineage>
</organism>
<dbReference type="EMBL" id="CP060244">
    <property type="protein sequence ID" value="QNT77802.1"/>
    <property type="molecule type" value="Genomic_DNA"/>
</dbReference>
<sequence>MLAGNKLREKNRNYILAAGISSKINSSRKMNNKNAYIIFSLKHPDEVVFLRKVYDAGFYLLGLYTEKPKRLEYLTIEKQLSENETEDLIKSDENEEEEYGQKTRDTYHLADFFLALGKI</sequence>
<dbReference type="KEGG" id="ebla:JGUZn3_05560"/>
<keyword evidence="2" id="KW-1185">Reference proteome</keyword>
<proteinExistence type="predicted"/>
<reference evidence="1 2" key="1">
    <citation type="submission" date="2020-08" db="EMBL/GenBank/DDBJ databases">
        <title>Complete genome sequence of Entomobacter blattae G55GP.</title>
        <authorList>
            <person name="Poehlein A."/>
            <person name="Guzman J."/>
            <person name="Daniel R."/>
            <person name="Vilcinskas A."/>
        </authorList>
    </citation>
    <scope>NUCLEOTIDE SEQUENCE [LARGE SCALE GENOMIC DNA]</scope>
    <source>
        <strain evidence="1 2">G55GP</strain>
    </source>
</reference>
<evidence type="ECO:0000313" key="2">
    <source>
        <dbReference type="Proteomes" id="UP000516349"/>
    </source>
</evidence>
<dbReference type="InterPro" id="IPR027417">
    <property type="entry name" value="P-loop_NTPase"/>
</dbReference>
<name>A0A7H1NPU2_9PROT</name>
<dbReference type="RefSeq" id="WP_203414216.1">
    <property type="nucleotide sequence ID" value="NZ_CP060244.1"/>
</dbReference>
<protein>
    <submittedName>
        <fullName evidence="1">Uncharacterized protein</fullName>
    </submittedName>
</protein>
<dbReference type="Proteomes" id="UP000516349">
    <property type="component" value="Chromosome"/>
</dbReference>
<dbReference type="AlphaFoldDB" id="A0A7H1NPU2"/>